<accession>A0A7W8KHQ3</accession>
<evidence type="ECO:0000313" key="10">
    <source>
        <dbReference type="Proteomes" id="UP000619376"/>
    </source>
</evidence>
<evidence type="ECO:0000256" key="1">
    <source>
        <dbReference type="ARBA" id="ARBA00022475"/>
    </source>
</evidence>
<keyword evidence="4" id="KW-0564">Palmitate</keyword>
<dbReference type="InterPro" id="IPR050490">
    <property type="entry name" value="Bact_solute-bd_prot1"/>
</dbReference>
<evidence type="ECO:0000313" key="8">
    <source>
        <dbReference type="EMBL" id="MBB5377998.1"/>
    </source>
</evidence>
<keyword evidence="3" id="KW-0472">Membrane</keyword>
<reference evidence="7" key="1">
    <citation type="journal article" date="2014" name="Int. J. Syst. Evol. Microbiol.">
        <title>Complete genome of a new Firmicutes species belonging to the dominant human colonic microbiota ('Ruminococcus bicirculans') reveals two chromosomes and a selective capacity to utilize plant glucans.</title>
        <authorList>
            <consortium name="NISC Comparative Sequencing Program"/>
            <person name="Wegmann U."/>
            <person name="Louis P."/>
            <person name="Goesmann A."/>
            <person name="Henrissat B."/>
            <person name="Duncan S.H."/>
            <person name="Flint H.J."/>
        </authorList>
    </citation>
    <scope>NUCLEOTIDE SEQUENCE</scope>
    <source>
        <strain evidence="7">CGMCC 1.18437</strain>
    </source>
</reference>
<reference evidence="7" key="4">
    <citation type="submission" date="2024-05" db="EMBL/GenBank/DDBJ databases">
        <authorList>
            <person name="Sun Q."/>
            <person name="Zhou Y."/>
        </authorList>
    </citation>
    <scope>NUCLEOTIDE SEQUENCE</scope>
    <source>
        <strain evidence="7">CGMCC 1.18437</strain>
    </source>
</reference>
<dbReference type="SUPFAM" id="SSF53850">
    <property type="entry name" value="Periplasmic binding protein-like II"/>
    <property type="match status" value="1"/>
</dbReference>
<dbReference type="EMBL" id="BNAJ01000009">
    <property type="protein sequence ID" value="GHF53676.1"/>
    <property type="molecule type" value="Genomic_DNA"/>
</dbReference>
<evidence type="ECO:0000313" key="9">
    <source>
        <dbReference type="Proteomes" id="UP000539473"/>
    </source>
</evidence>
<dbReference type="EMBL" id="JACHFK010000010">
    <property type="protein sequence ID" value="MBB5377998.1"/>
    <property type="molecule type" value="Genomic_DNA"/>
</dbReference>
<evidence type="ECO:0000313" key="7">
    <source>
        <dbReference type="EMBL" id="GHF53676.1"/>
    </source>
</evidence>
<reference evidence="8 9" key="3">
    <citation type="submission" date="2020-08" db="EMBL/GenBank/DDBJ databases">
        <title>Genomic Encyclopedia of Type Strains, Phase IV (KMG-IV): sequencing the most valuable type-strain genomes for metagenomic binning, comparative biology and taxonomic classification.</title>
        <authorList>
            <person name="Goeker M."/>
        </authorList>
    </citation>
    <scope>NUCLEOTIDE SEQUENCE [LARGE SCALE GENOMIC DNA]</scope>
    <source>
        <strain evidence="8 9">DSM 27521</strain>
    </source>
</reference>
<dbReference type="InterPro" id="IPR006059">
    <property type="entry name" value="SBP"/>
</dbReference>
<keyword evidence="10" id="KW-1185">Reference proteome</keyword>
<dbReference type="AlphaFoldDB" id="A0A7W8KHQ3"/>
<comment type="caution">
    <text evidence="8">The sequence shown here is derived from an EMBL/GenBank/DDBJ whole genome shotgun (WGS) entry which is preliminary data.</text>
</comment>
<dbReference type="Proteomes" id="UP000619376">
    <property type="component" value="Unassembled WGS sequence"/>
</dbReference>
<dbReference type="PANTHER" id="PTHR43649:SF33">
    <property type="entry name" value="POLYGALACTURONAN_RHAMNOGALACTURONAN-BINDING PROTEIN YTCQ"/>
    <property type="match status" value="1"/>
</dbReference>
<dbReference type="Proteomes" id="UP000539473">
    <property type="component" value="Unassembled WGS sequence"/>
</dbReference>
<evidence type="ECO:0000256" key="5">
    <source>
        <dbReference type="ARBA" id="ARBA00023288"/>
    </source>
</evidence>
<name>A0A7W8KHQ3_9DEIO</name>
<keyword evidence="2 6" id="KW-0732">Signal</keyword>
<evidence type="ECO:0000256" key="2">
    <source>
        <dbReference type="ARBA" id="ARBA00022729"/>
    </source>
</evidence>
<proteinExistence type="predicted"/>
<protein>
    <submittedName>
        <fullName evidence="7">ABC transporter substrate-binding protein</fullName>
    </submittedName>
    <submittedName>
        <fullName evidence="8">ABC-type glycerol-3-phosphate transport system substrate-binding protein</fullName>
    </submittedName>
</protein>
<keyword evidence="1" id="KW-1003">Cell membrane</keyword>
<gene>
    <name evidence="7" type="ORF">GCM10017781_32370</name>
    <name evidence="8" type="ORF">HNQ07_003499</name>
</gene>
<dbReference type="Gene3D" id="3.40.190.10">
    <property type="entry name" value="Periplasmic binding protein-like II"/>
    <property type="match status" value="1"/>
</dbReference>
<evidence type="ECO:0000256" key="4">
    <source>
        <dbReference type="ARBA" id="ARBA00023139"/>
    </source>
</evidence>
<reference evidence="10" key="2">
    <citation type="journal article" date="2019" name="Int. J. Syst. Evol. Microbiol.">
        <title>The Global Catalogue of Microorganisms (GCM) 10K type strain sequencing project: providing services to taxonomists for standard genome sequencing and annotation.</title>
        <authorList>
            <consortium name="The Broad Institute Genomics Platform"/>
            <consortium name="The Broad Institute Genome Sequencing Center for Infectious Disease"/>
            <person name="Wu L."/>
            <person name="Ma J."/>
        </authorList>
    </citation>
    <scope>NUCLEOTIDE SEQUENCE [LARGE SCALE GENOMIC DNA]</scope>
    <source>
        <strain evidence="10">CGMCC 1.18437</strain>
    </source>
</reference>
<feature type="chain" id="PRO_5030866100" evidence="6">
    <location>
        <begin position="26"/>
        <end position="430"/>
    </location>
</feature>
<dbReference type="RefSeq" id="WP_184114061.1">
    <property type="nucleotide sequence ID" value="NZ_BNAJ01000009.1"/>
</dbReference>
<dbReference type="PANTHER" id="PTHR43649">
    <property type="entry name" value="ARABINOSE-BINDING PROTEIN-RELATED"/>
    <property type="match status" value="1"/>
</dbReference>
<feature type="signal peptide" evidence="6">
    <location>
        <begin position="1"/>
        <end position="25"/>
    </location>
</feature>
<dbReference type="Pfam" id="PF01547">
    <property type="entry name" value="SBP_bac_1"/>
    <property type="match status" value="1"/>
</dbReference>
<sequence>MSISPRPTLLLTLALAALGNAAAQATTPNPALKATISVWAWKDPIAGLKAADAAFTKAYPNIKVEYVQKDPSGGAIYNAYKLAFSAGSGGPDVALIEDSYLPQFVKLGALADPSTQVRPYAVNLNRAKLQAASLGGRTYAMPWDIGPVVLYYRRDVFKAAGVNPATLRTWDDYVKAAAVIKAKTGVDMLPLSRAKNDARLFETLLWQQGSGYVDASGAVSLDKDPRATNAMTLLNTLYKSGAATDLESWTDPWYKAIADGKVATLPMATWMGGFLKSWIAPKSTGQWGVLPLPTFAGTASRTSNDGGSQLAVWGGSRNKDAAWAYIQFHLAQRDAALGLYQKTDFFPALTTLYRDPVFSQADAYFGGQKVGQVYTALAKTIPNATVYTSDYADMNAITTIEVQKMALGKQDVATTLKNAADVIRSRTRRP</sequence>
<keyword evidence="5" id="KW-0449">Lipoprotein</keyword>
<organism evidence="8 9">
    <name type="scientific">Deinococcus metalli</name>
    <dbReference type="NCBI Taxonomy" id="1141878"/>
    <lineage>
        <taxon>Bacteria</taxon>
        <taxon>Thermotogati</taxon>
        <taxon>Deinococcota</taxon>
        <taxon>Deinococci</taxon>
        <taxon>Deinococcales</taxon>
        <taxon>Deinococcaceae</taxon>
        <taxon>Deinococcus</taxon>
    </lineage>
</organism>
<evidence type="ECO:0000256" key="3">
    <source>
        <dbReference type="ARBA" id="ARBA00023136"/>
    </source>
</evidence>
<evidence type="ECO:0000256" key="6">
    <source>
        <dbReference type="SAM" id="SignalP"/>
    </source>
</evidence>